<feature type="transmembrane region" description="Helical" evidence="11">
    <location>
        <begin position="275"/>
        <end position="295"/>
    </location>
</feature>
<feature type="transmembrane region" description="Helical" evidence="11">
    <location>
        <begin position="379"/>
        <end position="397"/>
    </location>
</feature>
<dbReference type="Pfam" id="PF00999">
    <property type="entry name" value="Na_H_Exchanger"/>
    <property type="match status" value="1"/>
</dbReference>
<dbReference type="Gene3D" id="1.20.1530.20">
    <property type="match status" value="1"/>
</dbReference>
<organism evidence="13 14">
    <name type="scientific">Candidatus Lucifugimonas marina</name>
    <dbReference type="NCBI Taxonomy" id="3038979"/>
    <lineage>
        <taxon>Bacteria</taxon>
        <taxon>Bacillati</taxon>
        <taxon>Chloroflexota</taxon>
        <taxon>Dehalococcoidia</taxon>
        <taxon>SAR202 cluster</taxon>
        <taxon>Candidatus Lucifugimonadales</taxon>
        <taxon>Candidatus Lucifugimonadaceae</taxon>
        <taxon>Candidatus Lucifugimonas</taxon>
    </lineage>
</organism>
<evidence type="ECO:0000256" key="8">
    <source>
        <dbReference type="ARBA" id="ARBA00023065"/>
    </source>
</evidence>
<dbReference type="GO" id="GO:0015297">
    <property type="term" value="F:antiporter activity"/>
    <property type="evidence" value="ECO:0007669"/>
    <property type="project" value="UniProtKB-KW"/>
</dbReference>
<evidence type="ECO:0000256" key="5">
    <source>
        <dbReference type="ARBA" id="ARBA00022692"/>
    </source>
</evidence>
<evidence type="ECO:0000313" key="13">
    <source>
        <dbReference type="EMBL" id="MDG0867796.1"/>
    </source>
</evidence>
<feature type="transmembrane region" description="Helical" evidence="11">
    <location>
        <begin position="336"/>
        <end position="367"/>
    </location>
</feature>
<dbReference type="GO" id="GO:0016020">
    <property type="term" value="C:membrane"/>
    <property type="evidence" value="ECO:0007669"/>
    <property type="project" value="UniProtKB-SubCell"/>
</dbReference>
<feature type="domain" description="Cation/H+ exchanger transmembrane" evidence="12">
    <location>
        <begin position="36"/>
        <end position="426"/>
    </location>
</feature>
<keyword evidence="4" id="KW-0050">Antiport</keyword>
<feature type="transmembrane region" description="Helical" evidence="11">
    <location>
        <begin position="46"/>
        <end position="68"/>
    </location>
</feature>
<evidence type="ECO:0000259" key="12">
    <source>
        <dbReference type="Pfam" id="PF00999"/>
    </source>
</evidence>
<accession>A0ABD4XUH6</accession>
<evidence type="ECO:0000256" key="10">
    <source>
        <dbReference type="ARBA" id="ARBA00023201"/>
    </source>
</evidence>
<feature type="transmembrane region" description="Helical" evidence="11">
    <location>
        <begin position="307"/>
        <end position="324"/>
    </location>
</feature>
<dbReference type="PANTHER" id="PTHR43562">
    <property type="entry name" value="NAPA-TYPE SODIUM/HYDROGEN ANTIPORTER"/>
    <property type="match status" value="1"/>
</dbReference>
<evidence type="ECO:0000256" key="1">
    <source>
        <dbReference type="ARBA" id="ARBA00004141"/>
    </source>
</evidence>
<feature type="transmembrane region" description="Helical" evidence="11">
    <location>
        <begin position="186"/>
        <end position="210"/>
    </location>
</feature>
<feature type="transmembrane region" description="Helical" evidence="11">
    <location>
        <begin position="250"/>
        <end position="269"/>
    </location>
</feature>
<feature type="transmembrane region" description="Helical" evidence="11">
    <location>
        <begin position="12"/>
        <end position="34"/>
    </location>
</feature>
<evidence type="ECO:0000313" key="14">
    <source>
        <dbReference type="Proteomes" id="UP001321249"/>
    </source>
</evidence>
<name>A0ABD4XUH6_9CHLR</name>
<dbReference type="GO" id="GO:0006814">
    <property type="term" value="P:sodium ion transport"/>
    <property type="evidence" value="ECO:0007669"/>
    <property type="project" value="UniProtKB-KW"/>
</dbReference>
<dbReference type="PANTHER" id="PTHR43562:SF3">
    <property type="entry name" value="SODIUM ION_PROTON EXCHANGER (EUROFUNG)"/>
    <property type="match status" value="1"/>
</dbReference>
<keyword evidence="10" id="KW-0739">Sodium transport</keyword>
<evidence type="ECO:0000256" key="9">
    <source>
        <dbReference type="ARBA" id="ARBA00023136"/>
    </source>
</evidence>
<dbReference type="AlphaFoldDB" id="A0ABD4XUH6"/>
<evidence type="ECO:0000256" key="6">
    <source>
        <dbReference type="ARBA" id="ARBA00022989"/>
    </source>
</evidence>
<evidence type="ECO:0000256" key="2">
    <source>
        <dbReference type="ARBA" id="ARBA00005551"/>
    </source>
</evidence>
<dbReference type="EMBL" id="WMBE01000003">
    <property type="protein sequence ID" value="MDG0867796.1"/>
    <property type="molecule type" value="Genomic_DNA"/>
</dbReference>
<evidence type="ECO:0000256" key="7">
    <source>
        <dbReference type="ARBA" id="ARBA00023053"/>
    </source>
</evidence>
<keyword evidence="3" id="KW-0813">Transport</keyword>
<keyword evidence="8" id="KW-0406">Ion transport</keyword>
<evidence type="ECO:0000256" key="4">
    <source>
        <dbReference type="ARBA" id="ARBA00022449"/>
    </source>
</evidence>
<proteinExistence type="inferred from homology"/>
<feature type="transmembrane region" description="Helical" evidence="11">
    <location>
        <begin position="155"/>
        <end position="174"/>
    </location>
</feature>
<keyword evidence="9 11" id="KW-0472">Membrane</keyword>
<gene>
    <name evidence="13" type="ORF">GKO46_12025</name>
</gene>
<dbReference type="InterPro" id="IPR006153">
    <property type="entry name" value="Cation/H_exchanger_TM"/>
</dbReference>
<feature type="transmembrane region" description="Helical" evidence="11">
    <location>
        <begin position="216"/>
        <end position="238"/>
    </location>
</feature>
<keyword evidence="7" id="KW-0915">Sodium</keyword>
<evidence type="ECO:0000256" key="11">
    <source>
        <dbReference type="SAM" id="Phobius"/>
    </source>
</evidence>
<evidence type="ECO:0000256" key="3">
    <source>
        <dbReference type="ARBA" id="ARBA00022448"/>
    </source>
</evidence>
<protein>
    <submittedName>
        <fullName evidence="13">Cation:proton antiporter</fullName>
    </submittedName>
</protein>
<dbReference type="Proteomes" id="UP001321249">
    <property type="component" value="Unassembled WGS sequence"/>
</dbReference>
<keyword evidence="6 11" id="KW-1133">Transmembrane helix</keyword>
<comment type="subcellular location">
    <subcellularLocation>
        <location evidence="1">Membrane</location>
        <topology evidence="1">Multi-pass membrane protein</topology>
    </subcellularLocation>
</comment>
<reference evidence="13 14" key="1">
    <citation type="submission" date="2019-11" db="EMBL/GenBank/DDBJ databases">
        <authorList>
            <person name="Cho J.-C."/>
        </authorList>
    </citation>
    <scope>NUCLEOTIDE SEQUENCE [LARGE SCALE GENOMIC DNA]</scope>
    <source>
        <strain evidence="13 14">JH702</strain>
    </source>
</reference>
<keyword evidence="5 11" id="KW-0812">Transmembrane</keyword>
<comment type="similarity">
    <text evidence="2">Belongs to the monovalent cation:proton antiporter 2 (CPA2) transporter (TC 2.A.37) family.</text>
</comment>
<dbReference type="InterPro" id="IPR038770">
    <property type="entry name" value="Na+/solute_symporter_sf"/>
</dbReference>
<feature type="transmembrane region" description="Helical" evidence="11">
    <location>
        <begin position="88"/>
        <end position="107"/>
    </location>
</feature>
<feature type="transmembrane region" description="Helical" evidence="11">
    <location>
        <begin position="403"/>
        <end position="423"/>
    </location>
</feature>
<comment type="caution">
    <text evidence="13">The sequence shown here is derived from an EMBL/GenBank/DDBJ whole genome shotgun (WGS) entry which is preliminary data.</text>
</comment>
<sequence>MRSRDSKLHDSPLAVVAELVLLLSVILVAAKVGGEVSERYLKIPPVLGELGAGILISPFLLGGIHWFGGGALFEVAHDGSGLPVEPQLFFVAQMAAIVLLFEAGLETNREQFMRYVKPATAVAAGGVILPFVMGFAATVMLGFADMDSIQGMIPAMFVGAIMTATSVGITARVLADIRRLDSPEGVTVLAGAVVDDVLGIIILAIVVGIAEEGTVTAGSIGVIFLKAVGFWLGLMIIGSIVSKYISNVILWFRSAGGALVLALALAFIASAVAEIYFGLAMIIGAYTMGLALSSTELKHHVEESMRSVNNFLVPIFFVVIGMQVDFTAFGAGDTSLGSAILFAVVLTIFAVISKIVGSGLPAMFVGFNRIGATRVALGMLPRGEVALIVAGIGLTSGVIGQDIFGVAIVMTVVTTVLAPVFLIPAFKGGSGLKNGADSEVEADE</sequence>
<feature type="transmembrane region" description="Helical" evidence="11">
    <location>
        <begin position="119"/>
        <end position="143"/>
    </location>
</feature>